<keyword evidence="12" id="KW-1185">Reference proteome</keyword>
<dbReference type="InterPro" id="IPR013087">
    <property type="entry name" value="Znf_C2H2_type"/>
</dbReference>
<dbReference type="PANTHER" id="PTHR46179:SF13">
    <property type="entry name" value="C2H2-TYPE DOMAIN-CONTAINING PROTEIN"/>
    <property type="match status" value="1"/>
</dbReference>
<keyword evidence="7" id="KW-0539">Nucleus</keyword>
<evidence type="ECO:0000259" key="10">
    <source>
        <dbReference type="PROSITE" id="PS50157"/>
    </source>
</evidence>
<protein>
    <recommendedName>
        <fullName evidence="10">C2H2-type domain-containing protein</fullName>
    </recommendedName>
</protein>
<evidence type="ECO:0000256" key="2">
    <source>
        <dbReference type="ARBA" id="ARBA00022723"/>
    </source>
</evidence>
<dbReference type="EMBL" id="MU006222">
    <property type="protein sequence ID" value="KAF2828508.1"/>
    <property type="molecule type" value="Genomic_DNA"/>
</dbReference>
<dbReference type="SUPFAM" id="SSF57667">
    <property type="entry name" value="beta-beta-alpha zinc fingers"/>
    <property type="match status" value="1"/>
</dbReference>
<dbReference type="PROSITE" id="PS00028">
    <property type="entry name" value="ZINC_FINGER_C2H2_1"/>
    <property type="match status" value="2"/>
</dbReference>
<keyword evidence="6" id="KW-0804">Transcription</keyword>
<dbReference type="InterPro" id="IPR036236">
    <property type="entry name" value="Znf_C2H2_sf"/>
</dbReference>
<dbReference type="Gene3D" id="3.30.160.60">
    <property type="entry name" value="Classic Zinc Finger"/>
    <property type="match status" value="2"/>
</dbReference>
<dbReference type="Proteomes" id="UP000799424">
    <property type="component" value="Unassembled WGS sequence"/>
</dbReference>
<feature type="domain" description="C2H2-type" evidence="10">
    <location>
        <begin position="93"/>
        <end position="123"/>
    </location>
</feature>
<reference evidence="11" key="1">
    <citation type="journal article" date="2020" name="Stud. Mycol.">
        <title>101 Dothideomycetes genomes: a test case for predicting lifestyles and emergence of pathogens.</title>
        <authorList>
            <person name="Haridas S."/>
            <person name="Albert R."/>
            <person name="Binder M."/>
            <person name="Bloem J."/>
            <person name="Labutti K."/>
            <person name="Salamov A."/>
            <person name="Andreopoulos B."/>
            <person name="Baker S."/>
            <person name="Barry K."/>
            <person name="Bills G."/>
            <person name="Bluhm B."/>
            <person name="Cannon C."/>
            <person name="Castanera R."/>
            <person name="Culley D."/>
            <person name="Daum C."/>
            <person name="Ezra D."/>
            <person name="Gonzalez J."/>
            <person name="Henrissat B."/>
            <person name="Kuo A."/>
            <person name="Liang C."/>
            <person name="Lipzen A."/>
            <person name="Lutzoni F."/>
            <person name="Magnuson J."/>
            <person name="Mondo S."/>
            <person name="Nolan M."/>
            <person name="Ohm R."/>
            <person name="Pangilinan J."/>
            <person name="Park H.-J."/>
            <person name="Ramirez L."/>
            <person name="Alfaro M."/>
            <person name="Sun H."/>
            <person name="Tritt A."/>
            <person name="Yoshinaga Y."/>
            <person name="Zwiers L.-H."/>
            <person name="Turgeon B."/>
            <person name="Goodwin S."/>
            <person name="Spatafora J."/>
            <person name="Crous P."/>
            <person name="Grigoriev I."/>
        </authorList>
    </citation>
    <scope>NUCLEOTIDE SEQUENCE</scope>
    <source>
        <strain evidence="11">CBS 113818</strain>
    </source>
</reference>
<dbReference type="InterPro" id="IPR051061">
    <property type="entry name" value="Zinc_finger_trans_reg"/>
</dbReference>
<proteinExistence type="predicted"/>
<feature type="domain" description="C2H2-type" evidence="10">
    <location>
        <begin position="159"/>
        <end position="185"/>
    </location>
</feature>
<accession>A0A6A7A6V4</accession>
<evidence type="ECO:0000313" key="11">
    <source>
        <dbReference type="EMBL" id="KAF2828508.1"/>
    </source>
</evidence>
<dbReference type="GO" id="GO:0006357">
    <property type="term" value="P:regulation of transcription by RNA polymerase II"/>
    <property type="evidence" value="ECO:0007669"/>
    <property type="project" value="TreeGrafter"/>
</dbReference>
<sequence length="185" mass="20801">MVASHPLPSKEVDGIPVPMLHEEHNTPALPNISSLDLPDNISLGSPIYTPSTDGERGDESSDCLETPSSEVSTSISVASSAITPDHATTGTIFVCQRTSCNETYRRRCDLNKHVLRVHDKRARCPFVSCPCSRRPFGFEADLRRHMMAKHSTEEDKKFFDCPVFGCEEIFSRKDNMMRHKQKKHI</sequence>
<evidence type="ECO:0000256" key="9">
    <source>
        <dbReference type="SAM" id="MobiDB-lite"/>
    </source>
</evidence>
<dbReference type="GO" id="GO:0005634">
    <property type="term" value="C:nucleus"/>
    <property type="evidence" value="ECO:0007669"/>
    <property type="project" value="UniProtKB-SubCell"/>
</dbReference>
<keyword evidence="2" id="KW-0479">Metal-binding</keyword>
<comment type="subcellular location">
    <subcellularLocation>
        <location evidence="1">Nucleus</location>
    </subcellularLocation>
</comment>
<evidence type="ECO:0000256" key="4">
    <source>
        <dbReference type="ARBA" id="ARBA00022833"/>
    </source>
</evidence>
<dbReference type="AlphaFoldDB" id="A0A6A7A6V4"/>
<dbReference type="PROSITE" id="PS50157">
    <property type="entry name" value="ZINC_FINGER_C2H2_2"/>
    <property type="match status" value="2"/>
</dbReference>
<evidence type="ECO:0000256" key="6">
    <source>
        <dbReference type="ARBA" id="ARBA00023163"/>
    </source>
</evidence>
<dbReference type="Pfam" id="PF00096">
    <property type="entry name" value="zf-C2H2"/>
    <property type="match status" value="1"/>
</dbReference>
<evidence type="ECO:0000256" key="7">
    <source>
        <dbReference type="ARBA" id="ARBA00023242"/>
    </source>
</evidence>
<dbReference type="PANTHER" id="PTHR46179">
    <property type="entry name" value="ZINC FINGER PROTEIN"/>
    <property type="match status" value="1"/>
</dbReference>
<evidence type="ECO:0000256" key="1">
    <source>
        <dbReference type="ARBA" id="ARBA00004123"/>
    </source>
</evidence>
<dbReference type="GO" id="GO:0008270">
    <property type="term" value="F:zinc ion binding"/>
    <property type="evidence" value="ECO:0007669"/>
    <property type="project" value="UniProtKB-KW"/>
</dbReference>
<keyword evidence="5" id="KW-0805">Transcription regulation</keyword>
<evidence type="ECO:0000313" key="12">
    <source>
        <dbReference type="Proteomes" id="UP000799424"/>
    </source>
</evidence>
<keyword evidence="4" id="KW-0862">Zinc</keyword>
<dbReference type="SMART" id="SM00355">
    <property type="entry name" value="ZnF_C2H2"/>
    <property type="match status" value="3"/>
</dbReference>
<dbReference type="OrthoDB" id="3798762at2759"/>
<evidence type="ECO:0000256" key="3">
    <source>
        <dbReference type="ARBA" id="ARBA00022771"/>
    </source>
</evidence>
<name>A0A6A7A6V4_9PLEO</name>
<keyword evidence="3 8" id="KW-0863">Zinc-finger</keyword>
<evidence type="ECO:0000256" key="5">
    <source>
        <dbReference type="ARBA" id="ARBA00023015"/>
    </source>
</evidence>
<evidence type="ECO:0000256" key="8">
    <source>
        <dbReference type="PROSITE-ProRule" id="PRU00042"/>
    </source>
</evidence>
<gene>
    <name evidence="11" type="ORF">CC86DRAFT_194014</name>
</gene>
<organism evidence="11 12">
    <name type="scientific">Ophiobolus disseminans</name>
    <dbReference type="NCBI Taxonomy" id="1469910"/>
    <lineage>
        <taxon>Eukaryota</taxon>
        <taxon>Fungi</taxon>
        <taxon>Dikarya</taxon>
        <taxon>Ascomycota</taxon>
        <taxon>Pezizomycotina</taxon>
        <taxon>Dothideomycetes</taxon>
        <taxon>Pleosporomycetidae</taxon>
        <taxon>Pleosporales</taxon>
        <taxon>Pleosporineae</taxon>
        <taxon>Phaeosphaeriaceae</taxon>
        <taxon>Ophiobolus</taxon>
    </lineage>
</organism>
<feature type="region of interest" description="Disordered" evidence="9">
    <location>
        <begin position="43"/>
        <end position="68"/>
    </location>
</feature>